<accession>A0ACC3DJ46</accession>
<feature type="non-terminal residue" evidence="1">
    <location>
        <position position="1"/>
    </location>
</feature>
<gene>
    <name evidence="1" type="ORF">LTS18_012313</name>
</gene>
<reference evidence="1" key="1">
    <citation type="submission" date="2024-09" db="EMBL/GenBank/DDBJ databases">
        <title>Black Yeasts Isolated from many extreme environments.</title>
        <authorList>
            <person name="Coleine C."/>
            <person name="Stajich J.E."/>
            <person name="Selbmann L."/>
        </authorList>
    </citation>
    <scope>NUCLEOTIDE SEQUENCE</scope>
    <source>
        <strain evidence="1">CCFEE 5737</strain>
    </source>
</reference>
<comment type="caution">
    <text evidence="1">The sequence shown here is derived from an EMBL/GenBank/DDBJ whole genome shotgun (WGS) entry which is preliminary data.</text>
</comment>
<sequence length="88" mass="10163">VRTLVMVAGSKVLERQRVMEGEEEEVVRGEMGEVRRGEERELTRDLKEKVRTVESQWKEALGKGLGECMERVEGVLREMDGWDEGLKE</sequence>
<organism evidence="1 2">
    <name type="scientific">Coniosporium uncinatum</name>
    <dbReference type="NCBI Taxonomy" id="93489"/>
    <lineage>
        <taxon>Eukaryota</taxon>
        <taxon>Fungi</taxon>
        <taxon>Dikarya</taxon>
        <taxon>Ascomycota</taxon>
        <taxon>Pezizomycotina</taxon>
        <taxon>Dothideomycetes</taxon>
        <taxon>Dothideomycetes incertae sedis</taxon>
        <taxon>Coniosporium</taxon>
    </lineage>
</organism>
<evidence type="ECO:0000313" key="1">
    <source>
        <dbReference type="EMBL" id="KAK3076695.1"/>
    </source>
</evidence>
<dbReference type="EMBL" id="JAWDJW010003665">
    <property type="protein sequence ID" value="KAK3076695.1"/>
    <property type="molecule type" value="Genomic_DNA"/>
</dbReference>
<name>A0ACC3DJ46_9PEZI</name>
<evidence type="ECO:0000313" key="2">
    <source>
        <dbReference type="Proteomes" id="UP001186974"/>
    </source>
</evidence>
<proteinExistence type="predicted"/>
<keyword evidence="2" id="KW-1185">Reference proteome</keyword>
<dbReference type="Proteomes" id="UP001186974">
    <property type="component" value="Unassembled WGS sequence"/>
</dbReference>
<protein>
    <submittedName>
        <fullName evidence="1">Uncharacterized protein</fullName>
    </submittedName>
</protein>